<comment type="caution">
    <text evidence="2">The sequence shown here is derived from an EMBL/GenBank/DDBJ whole genome shotgun (WGS) entry which is preliminary data.</text>
</comment>
<dbReference type="PANTHER" id="PTHR10900">
    <property type="entry name" value="PERIOSTIN-RELATED"/>
    <property type="match status" value="1"/>
</dbReference>
<evidence type="ECO:0000313" key="2">
    <source>
        <dbReference type="EMBL" id="MDT0643751.1"/>
    </source>
</evidence>
<dbReference type="RefSeq" id="WP_311535370.1">
    <property type="nucleotide sequence ID" value="NZ_JAVRHQ010000016.1"/>
</dbReference>
<dbReference type="PANTHER" id="PTHR10900:SF77">
    <property type="entry name" value="FI19380P1"/>
    <property type="match status" value="1"/>
</dbReference>
<dbReference type="PROSITE" id="PS51257">
    <property type="entry name" value="PROKAR_LIPOPROTEIN"/>
    <property type="match status" value="1"/>
</dbReference>
<dbReference type="SUPFAM" id="SSF82153">
    <property type="entry name" value="FAS1 domain"/>
    <property type="match status" value="3"/>
</dbReference>
<sequence length="784" mass="84173">MKIIKLQYLLLFAIVASLYSCDDDDELYPQLGEDPRNLSEILSETPDLSVLYQALVAADLDSTLRETSTYTVFAPTNAAFEGVDLSSLSEEERQNVLLNHVINTTTADFASTLSTGYLSTMATGPEETNLSLYVDTSNEITLNQEVSLVSNSSDVGSTNGVLHVVDGIIMPPAILDHAEANPQFSTFTEAVEMAGLTDALSVMEVTDTENPNYPLTVFAPTNAAFENLMMQLNGAFGWSSLSDIPTDVLADILQYHVIGGENLVAETLANTEQTPMLGETFSIDADGVISDASYSTSNVTVADVQGTNGVIHGIDKVLLPNDVFQSILDETLNLKDRLQDRGYTSFLAAADKAGLTSSLETEELSVFVPTNEAFNTFFSTIENFESLDDFDTAEEIELLKSVLEYHLHAGTVMSSALTDGPLSTVQGDEVTVETSEGRLVPSYEYAPNANLQTTNIGAMNGVIHQISNVLVSSEDASALGYPVPATGAPEFALPVYYDAVESGFQDTWDGWGGTYTYDNTENVSNGSNSIKLEYEAGSYGAIQIGGPSPTPDLSSYSTFHFSAYGAPGSGTTNVLVSLCDCDAGVEIQVEEGEWTTYSIPISNFTDTSLGAIRFKNNDEAASTIYVDDIGFDLQAPAAPTFDLPIYYDEGTESGFNDTWDGWGGTYTWASTEQVQDGTTAVKLEYDADSYGALQIGGADPVPDLSGYSTFNFSAYGAPGSGTKTLLISLCGCDAGVEVQVMEGEWTDYSIPLYSFTDTSLGEIRIKNNVSDSYTIYVDNIGFNQ</sequence>
<keyword evidence="3" id="KW-1185">Reference proteome</keyword>
<evidence type="ECO:0000259" key="1">
    <source>
        <dbReference type="PROSITE" id="PS50213"/>
    </source>
</evidence>
<dbReference type="InterPro" id="IPR050904">
    <property type="entry name" value="Adhesion/Biosynth-related"/>
</dbReference>
<reference evidence="2 3" key="1">
    <citation type="submission" date="2023-09" db="EMBL/GenBank/DDBJ databases">
        <authorList>
            <person name="Rey-Velasco X."/>
        </authorList>
    </citation>
    <scope>NUCLEOTIDE SEQUENCE [LARGE SCALE GENOMIC DNA]</scope>
    <source>
        <strain evidence="2 3">F363</strain>
    </source>
</reference>
<dbReference type="InterPro" id="IPR000782">
    <property type="entry name" value="FAS1_domain"/>
</dbReference>
<dbReference type="InterPro" id="IPR036378">
    <property type="entry name" value="FAS1_dom_sf"/>
</dbReference>
<dbReference type="Gene3D" id="2.30.180.10">
    <property type="entry name" value="FAS1 domain"/>
    <property type="match status" value="3"/>
</dbReference>
<dbReference type="SMART" id="SM00554">
    <property type="entry name" value="FAS1"/>
    <property type="match status" value="3"/>
</dbReference>
<feature type="domain" description="FAS1" evidence="1">
    <location>
        <begin position="35"/>
        <end position="169"/>
    </location>
</feature>
<dbReference type="SUPFAM" id="SSF49785">
    <property type="entry name" value="Galactose-binding domain-like"/>
    <property type="match status" value="2"/>
</dbReference>
<name>A0ABU3CBN7_9FLAO</name>
<dbReference type="Pfam" id="PF02469">
    <property type="entry name" value="Fasciclin"/>
    <property type="match status" value="3"/>
</dbReference>
<feature type="domain" description="FAS1" evidence="1">
    <location>
        <begin position="330"/>
        <end position="470"/>
    </location>
</feature>
<proteinExistence type="predicted"/>
<feature type="domain" description="FAS1" evidence="1">
    <location>
        <begin position="171"/>
        <end position="318"/>
    </location>
</feature>
<dbReference type="PROSITE" id="PS50213">
    <property type="entry name" value="FAS1"/>
    <property type="match status" value="3"/>
</dbReference>
<dbReference type="InterPro" id="IPR008979">
    <property type="entry name" value="Galactose-bd-like_sf"/>
</dbReference>
<gene>
    <name evidence="2" type="ORF">RM553_12990</name>
</gene>
<dbReference type="Gene3D" id="2.60.120.430">
    <property type="entry name" value="Galactose-binding lectin"/>
    <property type="match status" value="2"/>
</dbReference>
<accession>A0ABU3CBN7</accession>
<organism evidence="2 3">
    <name type="scientific">Autumnicola tepida</name>
    <dbReference type="NCBI Taxonomy" id="3075595"/>
    <lineage>
        <taxon>Bacteria</taxon>
        <taxon>Pseudomonadati</taxon>
        <taxon>Bacteroidota</taxon>
        <taxon>Flavobacteriia</taxon>
        <taxon>Flavobacteriales</taxon>
        <taxon>Flavobacteriaceae</taxon>
        <taxon>Autumnicola</taxon>
    </lineage>
</organism>
<dbReference type="EMBL" id="JAVRHQ010000016">
    <property type="protein sequence ID" value="MDT0643751.1"/>
    <property type="molecule type" value="Genomic_DNA"/>
</dbReference>
<protein>
    <submittedName>
        <fullName evidence="2">Fasciclin domain-containing protein</fullName>
    </submittedName>
</protein>
<evidence type="ECO:0000313" key="3">
    <source>
        <dbReference type="Proteomes" id="UP001262889"/>
    </source>
</evidence>
<dbReference type="Proteomes" id="UP001262889">
    <property type="component" value="Unassembled WGS sequence"/>
</dbReference>